<protein>
    <submittedName>
        <fullName evidence="4">Endopolygalacturonase</fullName>
    </submittedName>
</protein>
<proteinExistence type="predicted"/>
<feature type="domain" description="Rhamnogalacturonase A/B/Epimerase-like pectate lyase" evidence="2">
    <location>
        <begin position="39"/>
        <end position="295"/>
    </location>
</feature>
<name>A0ABY1M0H0_9BACL</name>
<dbReference type="InterPro" id="IPR039448">
    <property type="entry name" value="Beta_helix"/>
</dbReference>
<feature type="domain" description="Right handed beta helix" evidence="3">
    <location>
        <begin position="314"/>
        <end position="442"/>
    </location>
</feature>
<dbReference type="Gene3D" id="2.160.20.10">
    <property type="entry name" value="Single-stranded right-handed beta-helix, Pectin lyase-like"/>
    <property type="match status" value="1"/>
</dbReference>
<evidence type="ECO:0000259" key="3">
    <source>
        <dbReference type="Pfam" id="PF13229"/>
    </source>
</evidence>
<gene>
    <name evidence="4" type="ORF">SAMN02744124_02495</name>
</gene>
<accession>A0ABY1M0H0</accession>
<feature type="signal peptide" evidence="1">
    <location>
        <begin position="1"/>
        <end position="29"/>
    </location>
</feature>
<keyword evidence="1" id="KW-0732">Signal</keyword>
<dbReference type="InterPro" id="IPR011050">
    <property type="entry name" value="Pectin_lyase_fold/virulence"/>
</dbReference>
<sequence>MKRRNRRTLTGVCASILLIIYLLPHAAAADEQNPQPYLISVKDTGAVGNGTTNDTAAFHKALELAADQPNGAVVTIPPGTYLMDLDDPLLVTSNIKVVGVGNPVLKFTRFPGGEEFGYEAFWLSGNQITLEGITIDANNLLIRGVGVHTGSKDIQIKNCTIMQITQPSNPDHPNYNALLSGILIYGNTNRVTIENSNISHISAIHPNPIARGILVWAEPDQPYARNVNITGNTFSYITPREDADAIYFDKAKDGTPQTNSLIQNNQIHHVGKRGIKIAAPGVTIKNNHITNSYNGDNHYRFYPIVDPIPQDMFSGISVYASHVTVTGNVIDGIGSYYAAIEADLDVLTDIIIEKNTISNGATADYSDSNGIRLGNIINFKVADNRIINMKSGIFSPIDSKQSGIISNNTISNVRYGILFLDPKQAYQVSKVKVENNKIAANQNRILSLPNLD</sequence>
<dbReference type="InterPro" id="IPR012334">
    <property type="entry name" value="Pectin_lyas_fold"/>
</dbReference>
<keyword evidence="5" id="KW-1185">Reference proteome</keyword>
<dbReference type="SUPFAM" id="SSF51126">
    <property type="entry name" value="Pectin lyase-like"/>
    <property type="match status" value="1"/>
</dbReference>
<dbReference type="Proteomes" id="UP000192939">
    <property type="component" value="Unassembled WGS sequence"/>
</dbReference>
<dbReference type="InterPro" id="IPR024535">
    <property type="entry name" value="RHGA/B-epi-like_pectate_lyase"/>
</dbReference>
<dbReference type="InterPro" id="IPR006626">
    <property type="entry name" value="PbH1"/>
</dbReference>
<evidence type="ECO:0000313" key="5">
    <source>
        <dbReference type="Proteomes" id="UP000192939"/>
    </source>
</evidence>
<dbReference type="Pfam" id="PF12708">
    <property type="entry name" value="Pect-lyase_RHGA_epim"/>
    <property type="match status" value="1"/>
</dbReference>
<reference evidence="4 5" key="1">
    <citation type="submission" date="2017-04" db="EMBL/GenBank/DDBJ databases">
        <authorList>
            <person name="Varghese N."/>
            <person name="Submissions S."/>
        </authorList>
    </citation>
    <scope>NUCLEOTIDE SEQUENCE [LARGE SCALE GENOMIC DNA]</scope>
    <source>
        <strain evidence="4 5">J12</strain>
    </source>
</reference>
<organism evidence="4 5">
    <name type="scientific">Paenibacillus barengoltzii J12</name>
    <dbReference type="NCBI Taxonomy" id="935846"/>
    <lineage>
        <taxon>Bacteria</taxon>
        <taxon>Bacillati</taxon>
        <taxon>Bacillota</taxon>
        <taxon>Bacilli</taxon>
        <taxon>Bacillales</taxon>
        <taxon>Paenibacillaceae</taxon>
        <taxon>Paenibacillus</taxon>
    </lineage>
</organism>
<dbReference type="EMBL" id="FXAE01000024">
    <property type="protein sequence ID" value="SMF33463.1"/>
    <property type="molecule type" value="Genomic_DNA"/>
</dbReference>
<evidence type="ECO:0000313" key="4">
    <source>
        <dbReference type="EMBL" id="SMF33463.1"/>
    </source>
</evidence>
<dbReference type="Pfam" id="PF13229">
    <property type="entry name" value="Beta_helix"/>
    <property type="match status" value="1"/>
</dbReference>
<evidence type="ECO:0000259" key="2">
    <source>
        <dbReference type="Pfam" id="PF12708"/>
    </source>
</evidence>
<dbReference type="RefSeq" id="WP_085279125.1">
    <property type="nucleotide sequence ID" value="NZ_FXAE01000024.1"/>
</dbReference>
<dbReference type="SMART" id="SM00710">
    <property type="entry name" value="PbH1"/>
    <property type="match status" value="8"/>
</dbReference>
<comment type="caution">
    <text evidence="4">The sequence shown here is derived from an EMBL/GenBank/DDBJ whole genome shotgun (WGS) entry which is preliminary data.</text>
</comment>
<feature type="chain" id="PRO_5047232373" evidence="1">
    <location>
        <begin position="30"/>
        <end position="452"/>
    </location>
</feature>
<evidence type="ECO:0000256" key="1">
    <source>
        <dbReference type="SAM" id="SignalP"/>
    </source>
</evidence>